<dbReference type="SUPFAM" id="SSF46785">
    <property type="entry name" value="Winged helix' DNA-binding domain"/>
    <property type="match status" value="1"/>
</dbReference>
<dbReference type="AlphaFoldDB" id="A0A1T4KQV6"/>
<gene>
    <name evidence="3" type="ORF">SAMN02745110_00523</name>
</gene>
<dbReference type="InterPro" id="IPR036390">
    <property type="entry name" value="WH_DNA-bd_sf"/>
</dbReference>
<accession>A0A1T4KQV6</accession>
<dbReference type="Proteomes" id="UP000189857">
    <property type="component" value="Unassembled WGS sequence"/>
</dbReference>
<dbReference type="PANTHER" id="PTHR34580:SF1">
    <property type="entry name" value="PROTEIN PAFC"/>
    <property type="match status" value="1"/>
</dbReference>
<keyword evidence="4" id="KW-1185">Reference proteome</keyword>
<reference evidence="3 4" key="1">
    <citation type="submission" date="2017-02" db="EMBL/GenBank/DDBJ databases">
        <authorList>
            <person name="Peterson S.W."/>
        </authorList>
    </citation>
    <scope>NUCLEOTIDE SEQUENCE [LARGE SCALE GENOMIC DNA]</scope>
    <source>
        <strain evidence="3 4">ATCC 17233</strain>
    </source>
</reference>
<dbReference type="Pfam" id="PF25583">
    <property type="entry name" value="WCX"/>
    <property type="match status" value="1"/>
</dbReference>
<sequence>MKGKNQKLKLLYLAKIMQEQTDDTHALSMSEILAELAKHEILAQRKSIYEDLAALDDYGIEIIKERDGSKTLYHCGNRTFEIAELKFLVDAIQSSKFISEKKTRELIKKLEENISVYDAKLLDREVKVTGRVKNMNESIYYAIDSLHNAISEDKAIRFKYFSWNVKGEEEFRRDGAFYNVSPWALHFDDERYYLIGYDHDKDEIRHFRVDKMREVELTNKRRKGKMKFNKQDKAKWSEQYFRMFGGEIETVTLKCKNEMANVIIDQFGKDAWLHPIDDEWFTASVNVAVSDQFLGWIVALGGNVVITGPESAKERMKGLVEKKFVE</sequence>
<protein>
    <submittedName>
        <fullName evidence="3">Predicted DNA-binding transcriptional regulator YafY, contains an HTH and WYL domains</fullName>
    </submittedName>
</protein>
<dbReference type="OrthoDB" id="9772503at2"/>
<dbReference type="InterPro" id="IPR026881">
    <property type="entry name" value="WYL_dom"/>
</dbReference>
<evidence type="ECO:0000313" key="3">
    <source>
        <dbReference type="EMBL" id="SJZ44785.1"/>
    </source>
</evidence>
<feature type="domain" description="WCX" evidence="2">
    <location>
        <begin position="249"/>
        <end position="321"/>
    </location>
</feature>
<name>A0A1T4KQV6_9FIRM</name>
<dbReference type="InterPro" id="IPR057727">
    <property type="entry name" value="WCX_dom"/>
</dbReference>
<evidence type="ECO:0000259" key="1">
    <source>
        <dbReference type="Pfam" id="PF13280"/>
    </source>
</evidence>
<dbReference type="GO" id="GO:0003677">
    <property type="term" value="F:DNA binding"/>
    <property type="evidence" value="ECO:0007669"/>
    <property type="project" value="UniProtKB-KW"/>
</dbReference>
<dbReference type="Pfam" id="PF13280">
    <property type="entry name" value="WYL"/>
    <property type="match status" value="1"/>
</dbReference>
<evidence type="ECO:0000313" key="4">
    <source>
        <dbReference type="Proteomes" id="UP000189857"/>
    </source>
</evidence>
<dbReference type="RefSeq" id="WP_078786186.1">
    <property type="nucleotide sequence ID" value="NZ_FMTO01000003.1"/>
</dbReference>
<organism evidence="3 4">
    <name type="scientific">Eubacterium ruminantium</name>
    <dbReference type="NCBI Taxonomy" id="42322"/>
    <lineage>
        <taxon>Bacteria</taxon>
        <taxon>Bacillati</taxon>
        <taxon>Bacillota</taxon>
        <taxon>Clostridia</taxon>
        <taxon>Eubacteriales</taxon>
        <taxon>Eubacteriaceae</taxon>
        <taxon>Eubacterium</taxon>
    </lineage>
</organism>
<dbReference type="PROSITE" id="PS52050">
    <property type="entry name" value="WYL"/>
    <property type="match status" value="1"/>
</dbReference>
<evidence type="ECO:0000259" key="2">
    <source>
        <dbReference type="Pfam" id="PF25583"/>
    </source>
</evidence>
<keyword evidence="3" id="KW-0238">DNA-binding</keyword>
<proteinExistence type="predicted"/>
<dbReference type="EMBL" id="FUXA01000004">
    <property type="protein sequence ID" value="SJZ44785.1"/>
    <property type="molecule type" value="Genomic_DNA"/>
</dbReference>
<feature type="domain" description="WYL" evidence="1">
    <location>
        <begin position="143"/>
        <end position="217"/>
    </location>
</feature>
<dbReference type="PANTHER" id="PTHR34580">
    <property type="match status" value="1"/>
</dbReference>
<dbReference type="InterPro" id="IPR051534">
    <property type="entry name" value="CBASS_pafABC_assoc_protein"/>
</dbReference>